<keyword evidence="2" id="KW-0813">Transport</keyword>
<evidence type="ECO:0000256" key="2">
    <source>
        <dbReference type="ARBA" id="ARBA00022448"/>
    </source>
</evidence>
<reference evidence="7" key="1">
    <citation type="journal article" date="2019" name="Int. J. Syst. Evol. Microbiol.">
        <title>The Global Catalogue of Microorganisms (GCM) 10K type strain sequencing project: providing services to taxonomists for standard genome sequencing and annotation.</title>
        <authorList>
            <consortium name="The Broad Institute Genomics Platform"/>
            <consortium name="The Broad Institute Genome Sequencing Center for Infectious Disease"/>
            <person name="Wu L."/>
            <person name="Ma J."/>
        </authorList>
    </citation>
    <scope>NUCLEOTIDE SEQUENCE [LARGE SCALE GENOMIC DNA]</scope>
    <source>
        <strain evidence="7">JCM 17441</strain>
    </source>
</reference>
<dbReference type="PROSITE" id="PS50893">
    <property type="entry name" value="ABC_TRANSPORTER_2"/>
    <property type="match status" value="1"/>
</dbReference>
<dbReference type="SMART" id="SM00382">
    <property type="entry name" value="AAA"/>
    <property type="match status" value="1"/>
</dbReference>
<keyword evidence="4 6" id="KW-0067">ATP-binding</keyword>
<sequence length="284" mass="30175">MTAILDNVAKSYGRIVALHPTTLRFDHGVIGLLGPNGAGKTTMLRVLSSALAPSTGTVTVAGHEITGSHAERTEARRRIGYLPQEVVFPRGMTVFGFLDYIAVLKEWSDTTRRHHEVRRVLALVDLAERATVKVKKLSGGQRRRLAIAQALLGDPALLILDEPTTGLDPEQRASLRGLLSGRPGTVLISTHQTEDVSALCDRVVVLDAGRVRFDGTVPTLLATAAGRVHQGRSATPDAIQTWRTGTGLIRSVGGRPTPGSSAVEPTVEDAYLLLGSATTEGTAA</sequence>
<dbReference type="PROSITE" id="PS00211">
    <property type="entry name" value="ABC_TRANSPORTER_1"/>
    <property type="match status" value="1"/>
</dbReference>
<gene>
    <name evidence="6" type="ORF">GCM10022255_088730</name>
</gene>
<evidence type="ECO:0000256" key="4">
    <source>
        <dbReference type="ARBA" id="ARBA00022840"/>
    </source>
</evidence>
<evidence type="ECO:0000256" key="3">
    <source>
        <dbReference type="ARBA" id="ARBA00022741"/>
    </source>
</evidence>
<dbReference type="InterPro" id="IPR017871">
    <property type="entry name" value="ABC_transporter-like_CS"/>
</dbReference>
<evidence type="ECO:0000259" key="5">
    <source>
        <dbReference type="PROSITE" id="PS50893"/>
    </source>
</evidence>
<evidence type="ECO:0000313" key="7">
    <source>
        <dbReference type="Proteomes" id="UP001500620"/>
    </source>
</evidence>
<keyword evidence="3" id="KW-0547">Nucleotide-binding</keyword>
<dbReference type="PANTHER" id="PTHR43335:SF2">
    <property type="entry name" value="ABC TRANSPORTER, ATP-BINDING PROTEIN"/>
    <property type="match status" value="1"/>
</dbReference>
<protein>
    <submittedName>
        <fullName evidence="6">ABC transporter ATP-binding protein</fullName>
    </submittedName>
</protein>
<dbReference type="RefSeq" id="WP_345137285.1">
    <property type="nucleotide sequence ID" value="NZ_BAABAT010000040.1"/>
</dbReference>
<feature type="domain" description="ABC transporter" evidence="5">
    <location>
        <begin position="3"/>
        <end position="233"/>
    </location>
</feature>
<dbReference type="Gene3D" id="3.40.50.300">
    <property type="entry name" value="P-loop containing nucleotide triphosphate hydrolases"/>
    <property type="match status" value="1"/>
</dbReference>
<comment type="caution">
    <text evidence="6">The sequence shown here is derived from an EMBL/GenBank/DDBJ whole genome shotgun (WGS) entry which is preliminary data.</text>
</comment>
<dbReference type="Pfam" id="PF00005">
    <property type="entry name" value="ABC_tran"/>
    <property type="match status" value="1"/>
</dbReference>
<evidence type="ECO:0000256" key="1">
    <source>
        <dbReference type="ARBA" id="ARBA00005417"/>
    </source>
</evidence>
<dbReference type="GO" id="GO:0005524">
    <property type="term" value="F:ATP binding"/>
    <property type="evidence" value="ECO:0007669"/>
    <property type="project" value="UniProtKB-KW"/>
</dbReference>
<proteinExistence type="inferred from homology"/>
<dbReference type="InterPro" id="IPR027417">
    <property type="entry name" value="P-loop_NTPase"/>
</dbReference>
<dbReference type="InterPro" id="IPR003439">
    <property type="entry name" value="ABC_transporter-like_ATP-bd"/>
</dbReference>
<evidence type="ECO:0000313" key="6">
    <source>
        <dbReference type="EMBL" id="GAA4260367.1"/>
    </source>
</evidence>
<comment type="similarity">
    <text evidence="1">Belongs to the ABC transporter superfamily.</text>
</comment>
<name>A0ABP8DNH9_9ACTN</name>
<dbReference type="EMBL" id="BAABAT010000040">
    <property type="protein sequence ID" value="GAA4260367.1"/>
    <property type="molecule type" value="Genomic_DNA"/>
</dbReference>
<dbReference type="InterPro" id="IPR003593">
    <property type="entry name" value="AAA+_ATPase"/>
</dbReference>
<dbReference type="SUPFAM" id="SSF52540">
    <property type="entry name" value="P-loop containing nucleoside triphosphate hydrolases"/>
    <property type="match status" value="1"/>
</dbReference>
<accession>A0ABP8DNH9</accession>
<dbReference type="Proteomes" id="UP001500620">
    <property type="component" value="Unassembled WGS sequence"/>
</dbReference>
<keyword evidence="7" id="KW-1185">Reference proteome</keyword>
<dbReference type="PANTHER" id="PTHR43335">
    <property type="entry name" value="ABC TRANSPORTER, ATP-BINDING PROTEIN"/>
    <property type="match status" value="1"/>
</dbReference>
<organism evidence="6 7">
    <name type="scientific">Dactylosporangium darangshiense</name>
    <dbReference type="NCBI Taxonomy" id="579108"/>
    <lineage>
        <taxon>Bacteria</taxon>
        <taxon>Bacillati</taxon>
        <taxon>Actinomycetota</taxon>
        <taxon>Actinomycetes</taxon>
        <taxon>Micromonosporales</taxon>
        <taxon>Micromonosporaceae</taxon>
        <taxon>Dactylosporangium</taxon>
    </lineage>
</organism>